<dbReference type="RefSeq" id="WP_185007635.1">
    <property type="nucleotide sequence ID" value="NZ_JACHMH010000001.1"/>
</dbReference>
<evidence type="ECO:0000313" key="3">
    <source>
        <dbReference type="EMBL" id="MBB4681219.1"/>
    </source>
</evidence>
<evidence type="ECO:0000256" key="1">
    <source>
        <dbReference type="SAM" id="MobiDB-lite"/>
    </source>
</evidence>
<keyword evidence="2" id="KW-0732">Signal</keyword>
<sequence>MTRALVLPATLLLTALTACSTSEPAKENPAPPLPTSTTTPTPSSLAPPKPLAKDCAEVLPTPEVDRALGKPPASTGVRSIVGVPEPKIGRTGRLGCYYAPPSDVPPRDAPPGQTPGTQLELGLATYADEAAAQKRVRATVETERAKGAAVNDVQVGSDKAVLIVGEKQRVLVFALGRSTIALTLAAGVVADDRAGPALTELAAKIASAAPR</sequence>
<dbReference type="EMBL" id="JACHMH010000001">
    <property type="protein sequence ID" value="MBB4681219.1"/>
    <property type="molecule type" value="Genomic_DNA"/>
</dbReference>
<dbReference type="PROSITE" id="PS51257">
    <property type="entry name" value="PROKAR_LIPOPROTEIN"/>
    <property type="match status" value="1"/>
</dbReference>
<proteinExistence type="predicted"/>
<organism evidence="3 4">
    <name type="scientific">Crossiella cryophila</name>
    <dbReference type="NCBI Taxonomy" id="43355"/>
    <lineage>
        <taxon>Bacteria</taxon>
        <taxon>Bacillati</taxon>
        <taxon>Actinomycetota</taxon>
        <taxon>Actinomycetes</taxon>
        <taxon>Pseudonocardiales</taxon>
        <taxon>Pseudonocardiaceae</taxon>
        <taxon>Crossiella</taxon>
    </lineage>
</organism>
<evidence type="ECO:0000313" key="4">
    <source>
        <dbReference type="Proteomes" id="UP000533598"/>
    </source>
</evidence>
<name>A0A7W7FZI2_9PSEU</name>
<protein>
    <recommendedName>
        <fullName evidence="5">DUF3558 domain-containing protein</fullName>
    </recommendedName>
</protein>
<feature type="region of interest" description="Disordered" evidence="1">
    <location>
        <begin position="21"/>
        <end position="52"/>
    </location>
</feature>
<evidence type="ECO:0008006" key="5">
    <source>
        <dbReference type="Google" id="ProtNLM"/>
    </source>
</evidence>
<comment type="caution">
    <text evidence="3">The sequence shown here is derived from an EMBL/GenBank/DDBJ whole genome shotgun (WGS) entry which is preliminary data.</text>
</comment>
<dbReference type="Proteomes" id="UP000533598">
    <property type="component" value="Unassembled WGS sequence"/>
</dbReference>
<dbReference type="AlphaFoldDB" id="A0A7W7FZI2"/>
<feature type="compositionally biased region" description="Low complexity" evidence="1">
    <location>
        <begin position="35"/>
        <end position="44"/>
    </location>
</feature>
<accession>A0A7W7FZI2</accession>
<reference evidence="3 4" key="1">
    <citation type="submission" date="2020-08" db="EMBL/GenBank/DDBJ databases">
        <title>Sequencing the genomes of 1000 actinobacteria strains.</title>
        <authorList>
            <person name="Klenk H.-P."/>
        </authorList>
    </citation>
    <scope>NUCLEOTIDE SEQUENCE [LARGE SCALE GENOMIC DNA]</scope>
    <source>
        <strain evidence="3 4">DSM 44230</strain>
    </source>
</reference>
<gene>
    <name evidence="3" type="ORF">HNR67_007337</name>
</gene>
<evidence type="ECO:0000256" key="2">
    <source>
        <dbReference type="SAM" id="SignalP"/>
    </source>
</evidence>
<feature type="chain" id="PRO_5031133822" description="DUF3558 domain-containing protein" evidence="2">
    <location>
        <begin position="21"/>
        <end position="211"/>
    </location>
</feature>
<feature type="signal peptide" evidence="2">
    <location>
        <begin position="1"/>
        <end position="20"/>
    </location>
</feature>
<keyword evidence="4" id="KW-1185">Reference proteome</keyword>